<feature type="domain" description="SGNH hydrolase-type esterase" evidence="2">
    <location>
        <begin position="303"/>
        <end position="448"/>
    </location>
</feature>
<protein>
    <recommendedName>
        <fullName evidence="2">SGNH hydrolase-type esterase domain-containing protein</fullName>
    </recommendedName>
</protein>
<dbReference type="Pfam" id="PF13472">
    <property type="entry name" value="Lipase_GDSL_2"/>
    <property type="match status" value="1"/>
</dbReference>
<dbReference type="SUPFAM" id="SSF52266">
    <property type="entry name" value="SGNH hydrolase"/>
    <property type="match status" value="1"/>
</dbReference>
<gene>
    <name evidence="3" type="ORF">KL86DYS2_11196</name>
</gene>
<dbReference type="InterPro" id="IPR036514">
    <property type="entry name" value="SGNH_hydro_sf"/>
</dbReference>
<sequence length="476" mass="52863">MLIVSSSNNSYFGKAILFIVLSVGFFLLCKQLLPNRLFPENKITTENIVVDSLMLNAINDTTAIDDSPHIAKADSTNTTDSLNIQPEEIDEAINPSLNADGYQNLKRFYEKLHQLEANKSGKVRVAYFGDSMNDGDYIVQDVRSEFQKNYGGHGVGFVSISSLSAASRGSISHQVSKEWIAQSFIKVKKPTRPFGIDGQVFFTRGSGSNYWVKYKAQAQPYATALYNPILLYGSSNNANASITIRADKDSVSTKRLTPSHLLNTLPLTSSSVKSLQVTFAHADSIPIYGFSFDDGQGVHVDNFSMRGNSGLPLSILNPSLMNAFDKVLGYDLIVLQYGTNVLGYGTLNYSWYEKNMTTVVNNLHQCFPNADILIISTADKASKIEQEMKTDPAVVPLAKAQRNYARRTGSGYINLYELMGGNGSMVKWVDEYHLANKDYTHFNASGSKKIAKLLYDEINKGYLKYKQHKTETEIKK</sequence>
<organism evidence="3">
    <name type="scientific">uncultured Dysgonomonas sp</name>
    <dbReference type="NCBI Taxonomy" id="206096"/>
    <lineage>
        <taxon>Bacteria</taxon>
        <taxon>Pseudomonadati</taxon>
        <taxon>Bacteroidota</taxon>
        <taxon>Bacteroidia</taxon>
        <taxon>Bacteroidales</taxon>
        <taxon>Dysgonomonadaceae</taxon>
        <taxon>Dysgonomonas</taxon>
        <taxon>environmental samples</taxon>
    </lineage>
</organism>
<evidence type="ECO:0000313" key="3">
    <source>
        <dbReference type="EMBL" id="SBV97009.1"/>
    </source>
</evidence>
<proteinExistence type="predicted"/>
<dbReference type="InterPro" id="IPR013830">
    <property type="entry name" value="SGNH_hydro"/>
</dbReference>
<feature type="transmembrane region" description="Helical" evidence="1">
    <location>
        <begin position="12"/>
        <end position="33"/>
    </location>
</feature>
<keyword evidence="1" id="KW-1133">Transmembrane helix</keyword>
<dbReference type="EMBL" id="FLUL01000001">
    <property type="protein sequence ID" value="SBV97009.1"/>
    <property type="molecule type" value="Genomic_DNA"/>
</dbReference>
<dbReference type="GO" id="GO:0016788">
    <property type="term" value="F:hydrolase activity, acting on ester bonds"/>
    <property type="evidence" value="ECO:0007669"/>
    <property type="project" value="UniProtKB-ARBA"/>
</dbReference>
<evidence type="ECO:0000259" key="2">
    <source>
        <dbReference type="Pfam" id="PF13472"/>
    </source>
</evidence>
<keyword evidence="1" id="KW-0472">Membrane</keyword>
<evidence type="ECO:0000256" key="1">
    <source>
        <dbReference type="SAM" id="Phobius"/>
    </source>
</evidence>
<dbReference type="AlphaFoldDB" id="A0A212JC84"/>
<dbReference type="Gene3D" id="2.60.120.1360">
    <property type="match status" value="1"/>
</dbReference>
<keyword evidence="1" id="KW-0812">Transmembrane</keyword>
<name>A0A212JC84_9BACT</name>
<reference evidence="3" key="1">
    <citation type="submission" date="2016-04" db="EMBL/GenBank/DDBJ databases">
        <authorList>
            <person name="Evans L.H."/>
            <person name="Alamgir A."/>
            <person name="Owens N."/>
            <person name="Weber N.D."/>
            <person name="Virtaneva K."/>
            <person name="Barbian K."/>
            <person name="Babar A."/>
            <person name="Rosenke K."/>
        </authorList>
    </citation>
    <scope>NUCLEOTIDE SEQUENCE</scope>
    <source>
        <strain evidence="3">86-2</strain>
    </source>
</reference>
<accession>A0A212JC84</accession>
<dbReference type="Gene3D" id="3.40.50.1110">
    <property type="entry name" value="SGNH hydrolase"/>
    <property type="match status" value="1"/>
</dbReference>